<keyword evidence="1" id="KW-0175">Coiled coil</keyword>
<dbReference type="RefSeq" id="WP_168008966.1">
    <property type="nucleotide sequence ID" value="NZ_JAATHJ010000035.1"/>
</dbReference>
<organism evidence="3 4">
    <name type="scientific">Alkalicoccus luteus</name>
    <dbReference type="NCBI Taxonomy" id="1237094"/>
    <lineage>
        <taxon>Bacteria</taxon>
        <taxon>Bacillati</taxon>
        <taxon>Bacillota</taxon>
        <taxon>Bacilli</taxon>
        <taxon>Bacillales</taxon>
        <taxon>Bacillaceae</taxon>
        <taxon>Alkalicoccus</taxon>
    </lineage>
</organism>
<dbReference type="AlphaFoldDB" id="A0A969TWA2"/>
<gene>
    <name evidence="3" type="ORF">HCN83_15520</name>
</gene>
<sequence>MLYVNFVQGKHEKLPKHERIPFDEAVALSQEIEMEMREKKAKITSYFYVIDDELPDSLYEGEFVFGSYTAPNLFIHIRNNLPTIRTNKEHEKLRLSFIADMEEATDEQYKQEEDMENDLYRDLDSTKISHLKRWQRRTIYGAAGFFAILSAGVFAFFFLQIAGFQTAYEQQAAEAEEQSDVITYYEQALLGEEENLQSYLGEKNVSTLSNRETGIYARMMADQEEFETLNTLYEGDMSLVASFLAQESNTDTLRAYNDQFPTNEGQFELAFADENYEELLEMENVEINNRRSEMRTEAFIELGDLEGAREELENNTSSDLADRINRLEELNSQIAELDEQISNLDDDDDEDEIATLQEEREEAESELNDL</sequence>
<dbReference type="EMBL" id="JAATHJ010000035">
    <property type="protein sequence ID" value="NJP38977.1"/>
    <property type="molecule type" value="Genomic_DNA"/>
</dbReference>
<comment type="caution">
    <text evidence="3">The sequence shown here is derived from an EMBL/GenBank/DDBJ whole genome shotgun (WGS) entry which is preliminary data.</text>
</comment>
<evidence type="ECO:0000313" key="4">
    <source>
        <dbReference type="Proteomes" id="UP000752012"/>
    </source>
</evidence>
<keyword evidence="2" id="KW-0472">Membrane</keyword>
<evidence type="ECO:0000256" key="1">
    <source>
        <dbReference type="SAM" id="Coils"/>
    </source>
</evidence>
<evidence type="ECO:0000313" key="3">
    <source>
        <dbReference type="EMBL" id="NJP38977.1"/>
    </source>
</evidence>
<feature type="transmembrane region" description="Helical" evidence="2">
    <location>
        <begin position="139"/>
        <end position="159"/>
    </location>
</feature>
<dbReference type="Proteomes" id="UP000752012">
    <property type="component" value="Unassembled WGS sequence"/>
</dbReference>
<evidence type="ECO:0000256" key="2">
    <source>
        <dbReference type="SAM" id="Phobius"/>
    </source>
</evidence>
<proteinExistence type="predicted"/>
<keyword evidence="4" id="KW-1185">Reference proteome</keyword>
<keyword evidence="2" id="KW-0812">Transmembrane</keyword>
<protein>
    <submittedName>
        <fullName evidence="3">Uncharacterized protein</fullName>
    </submittedName>
</protein>
<keyword evidence="2" id="KW-1133">Transmembrane helix</keyword>
<accession>A0A969TWA2</accession>
<feature type="coiled-coil region" evidence="1">
    <location>
        <begin position="295"/>
        <end position="366"/>
    </location>
</feature>
<name>A0A969TWA2_9BACI</name>
<reference evidence="3 4" key="1">
    <citation type="submission" date="2020-03" db="EMBL/GenBank/DDBJ databases">
        <title>Assessment of the enzymatic potential of alkaline-tolerant lipase obtained from Bacillus luteus H11 (technogenic soil) for the bioremediation of saline soils contaminated with petroleum substances.</title>
        <authorList>
            <person name="Kalwasinska A."/>
        </authorList>
    </citation>
    <scope>NUCLEOTIDE SEQUENCE [LARGE SCALE GENOMIC DNA]</scope>
    <source>
        <strain evidence="3 4">H11</strain>
    </source>
</reference>